<keyword evidence="2" id="KW-0285">Flavoprotein</keyword>
<dbReference type="InterPro" id="IPR013785">
    <property type="entry name" value="Aldolase_TIM"/>
</dbReference>
<dbReference type="OrthoDB" id="3169239at2"/>
<dbReference type="GO" id="GO:0050661">
    <property type="term" value="F:NADP binding"/>
    <property type="evidence" value="ECO:0007669"/>
    <property type="project" value="InterPro"/>
</dbReference>
<proteinExistence type="predicted"/>
<protein>
    <submittedName>
        <fullName evidence="7">NADH:flavin oxidoreductase/NADH oxidase</fullName>
    </submittedName>
</protein>
<dbReference type="GO" id="GO:0003959">
    <property type="term" value="F:NADPH dehydrogenase activity"/>
    <property type="evidence" value="ECO:0007669"/>
    <property type="project" value="InterPro"/>
</dbReference>
<evidence type="ECO:0000259" key="6">
    <source>
        <dbReference type="Pfam" id="PF00724"/>
    </source>
</evidence>
<keyword evidence="8" id="KW-1185">Reference proteome</keyword>
<dbReference type="PANTHER" id="PTHR43303:SF4">
    <property type="entry name" value="NADPH DEHYDROGENASE C23G7.10C-RELATED"/>
    <property type="match status" value="1"/>
</dbReference>
<dbReference type="InterPro" id="IPR044152">
    <property type="entry name" value="YqjM-like"/>
</dbReference>
<dbReference type="PANTHER" id="PTHR43303">
    <property type="entry name" value="NADPH DEHYDROGENASE C23G7.10C-RELATED"/>
    <property type="match status" value="1"/>
</dbReference>
<reference evidence="8" key="1">
    <citation type="submission" date="2018-09" db="EMBL/GenBank/DDBJ databases">
        <authorList>
            <person name="Kim I."/>
        </authorList>
    </citation>
    <scope>NUCLEOTIDE SEQUENCE [LARGE SCALE GENOMIC DNA]</scope>
    <source>
        <strain evidence="8">DD4a</strain>
    </source>
</reference>
<comment type="cofactor">
    <cofactor evidence="1">
        <name>FMN</name>
        <dbReference type="ChEBI" id="CHEBI:58210"/>
    </cofactor>
</comment>
<dbReference type="Pfam" id="PF00724">
    <property type="entry name" value="Oxidored_FMN"/>
    <property type="match status" value="1"/>
</dbReference>
<dbReference type="InterPro" id="IPR001155">
    <property type="entry name" value="OxRdtase_FMN_N"/>
</dbReference>
<accession>A0A3A1U2F0</accession>
<dbReference type="CDD" id="cd02932">
    <property type="entry name" value="OYE_YqiM_FMN"/>
    <property type="match status" value="1"/>
</dbReference>
<dbReference type="SUPFAM" id="SSF51395">
    <property type="entry name" value="FMN-linked oxidoreductases"/>
    <property type="match status" value="1"/>
</dbReference>
<evidence type="ECO:0000256" key="4">
    <source>
        <dbReference type="ARBA" id="ARBA00022857"/>
    </source>
</evidence>
<evidence type="ECO:0000313" key="8">
    <source>
        <dbReference type="Proteomes" id="UP000265742"/>
    </source>
</evidence>
<comment type="caution">
    <text evidence="7">The sequence shown here is derived from an EMBL/GenBank/DDBJ whole genome shotgun (WGS) entry which is preliminary data.</text>
</comment>
<name>A0A3A1U2F0_9MICO</name>
<dbReference type="GO" id="GO:0010181">
    <property type="term" value="F:FMN binding"/>
    <property type="evidence" value="ECO:0007669"/>
    <property type="project" value="InterPro"/>
</dbReference>
<evidence type="ECO:0000256" key="5">
    <source>
        <dbReference type="ARBA" id="ARBA00023002"/>
    </source>
</evidence>
<dbReference type="AlphaFoldDB" id="A0A3A1U2F0"/>
<evidence type="ECO:0000313" key="7">
    <source>
        <dbReference type="EMBL" id="RIX30563.1"/>
    </source>
</evidence>
<evidence type="ECO:0000256" key="1">
    <source>
        <dbReference type="ARBA" id="ARBA00001917"/>
    </source>
</evidence>
<feature type="domain" description="NADH:flavin oxidoreductase/NADH oxidase N-terminal" evidence="6">
    <location>
        <begin position="14"/>
        <end position="345"/>
    </location>
</feature>
<organism evidence="7 8">
    <name type="scientific">Amnibacterium setariae</name>
    <dbReference type="NCBI Taxonomy" id="2306585"/>
    <lineage>
        <taxon>Bacteria</taxon>
        <taxon>Bacillati</taxon>
        <taxon>Actinomycetota</taxon>
        <taxon>Actinomycetes</taxon>
        <taxon>Micrococcales</taxon>
        <taxon>Microbacteriaceae</taxon>
        <taxon>Amnibacterium</taxon>
    </lineage>
</organism>
<sequence length="372" mass="39623">MRSTVGFRVTDAALFHPVRIRDLTVPNRIWVSPMCQYSADGRDGLPTDWHLVHLGSLARGGAGLVMTEATAVSPEGRITSWDLGIWDDAQRDALAPIVDFVHAQGALAAVQLAHAGRKASTYPEWLGHGSEPVEEGGWVPVAPSALAFPGYAEPQALDEAGIAGVVADFAAAARRSVEAGFDVIELHAAHGYLLHQFLSPLANRRTDAWGGSLENRARLLLDVVRAVRDAVGEAVPLLVRFSGTDWADGGWTIEETQTVAGWAAAAGADWFDVSSGGTTPDARIPVGPGYQVHLATAVRDATGLPVNAVGLIETAEQAEEIVASGRADAVMLARPLLRDPHLPLAWAHELGADAPWPVQYRRARPRRAASRV</sequence>
<evidence type="ECO:0000256" key="3">
    <source>
        <dbReference type="ARBA" id="ARBA00022643"/>
    </source>
</evidence>
<keyword evidence="4" id="KW-0521">NADP</keyword>
<dbReference type="EMBL" id="QXTG01000001">
    <property type="protein sequence ID" value="RIX30563.1"/>
    <property type="molecule type" value="Genomic_DNA"/>
</dbReference>
<gene>
    <name evidence="7" type="ORF">D1781_03855</name>
</gene>
<dbReference type="Proteomes" id="UP000265742">
    <property type="component" value="Unassembled WGS sequence"/>
</dbReference>
<evidence type="ECO:0000256" key="2">
    <source>
        <dbReference type="ARBA" id="ARBA00022630"/>
    </source>
</evidence>
<keyword evidence="3" id="KW-0288">FMN</keyword>
<keyword evidence="5" id="KW-0560">Oxidoreductase</keyword>
<dbReference type="Gene3D" id="3.20.20.70">
    <property type="entry name" value="Aldolase class I"/>
    <property type="match status" value="1"/>
</dbReference>